<feature type="compositionally biased region" description="Low complexity" evidence="7">
    <location>
        <begin position="207"/>
        <end position="232"/>
    </location>
</feature>
<dbReference type="Pfam" id="PF00069">
    <property type="entry name" value="Pkinase"/>
    <property type="match status" value="1"/>
</dbReference>
<dbReference type="STRING" id="879819.A0A0J0XW83"/>
<name>A0A0J0XW83_9TREE</name>
<dbReference type="GeneID" id="28985740"/>
<feature type="region of interest" description="Disordered" evidence="7">
    <location>
        <begin position="204"/>
        <end position="232"/>
    </location>
</feature>
<dbReference type="GO" id="GO:0008024">
    <property type="term" value="C:cyclin/CDK positive transcription elongation factor complex"/>
    <property type="evidence" value="ECO:0007669"/>
    <property type="project" value="TreeGrafter"/>
</dbReference>
<dbReference type="PANTHER" id="PTHR24056:SF546">
    <property type="entry name" value="CYCLIN-DEPENDENT KINASE 12"/>
    <property type="match status" value="1"/>
</dbReference>
<dbReference type="GO" id="GO:0008353">
    <property type="term" value="F:RNA polymerase II CTD heptapeptide repeat kinase activity"/>
    <property type="evidence" value="ECO:0007669"/>
    <property type="project" value="TreeGrafter"/>
</dbReference>
<accession>A0A0J0XW83</accession>
<keyword evidence="4" id="KW-0547">Nucleotide-binding</keyword>
<dbReference type="Gene3D" id="3.30.200.20">
    <property type="entry name" value="Phosphorylase Kinase, domain 1"/>
    <property type="match status" value="1"/>
</dbReference>
<dbReference type="GO" id="GO:0032968">
    <property type="term" value="P:positive regulation of transcription elongation by RNA polymerase II"/>
    <property type="evidence" value="ECO:0007669"/>
    <property type="project" value="TreeGrafter"/>
</dbReference>
<dbReference type="OrthoDB" id="413582at2759"/>
<evidence type="ECO:0000256" key="4">
    <source>
        <dbReference type="ARBA" id="ARBA00022741"/>
    </source>
</evidence>
<evidence type="ECO:0000256" key="1">
    <source>
        <dbReference type="ARBA" id="ARBA00006485"/>
    </source>
</evidence>
<dbReference type="EMBL" id="KQ087182">
    <property type="protein sequence ID" value="KLT45336.1"/>
    <property type="molecule type" value="Genomic_DNA"/>
</dbReference>
<dbReference type="SMART" id="SM00220">
    <property type="entry name" value="S_TKc"/>
    <property type="match status" value="1"/>
</dbReference>
<dbReference type="Gene3D" id="1.10.510.10">
    <property type="entry name" value="Transferase(Phosphotransferase) domain 1"/>
    <property type="match status" value="1"/>
</dbReference>
<organism evidence="9 10">
    <name type="scientific">Cutaneotrichosporon oleaginosum</name>
    <dbReference type="NCBI Taxonomy" id="879819"/>
    <lineage>
        <taxon>Eukaryota</taxon>
        <taxon>Fungi</taxon>
        <taxon>Dikarya</taxon>
        <taxon>Basidiomycota</taxon>
        <taxon>Agaricomycotina</taxon>
        <taxon>Tremellomycetes</taxon>
        <taxon>Trichosporonales</taxon>
        <taxon>Trichosporonaceae</taxon>
        <taxon>Cutaneotrichosporon</taxon>
    </lineage>
</organism>
<dbReference type="InterPro" id="IPR050108">
    <property type="entry name" value="CDK"/>
</dbReference>
<dbReference type="AlphaFoldDB" id="A0A0J0XW83"/>
<evidence type="ECO:0000256" key="7">
    <source>
        <dbReference type="SAM" id="MobiDB-lite"/>
    </source>
</evidence>
<dbReference type="PANTHER" id="PTHR24056">
    <property type="entry name" value="CELL DIVISION PROTEIN KINASE"/>
    <property type="match status" value="1"/>
</dbReference>
<evidence type="ECO:0000256" key="6">
    <source>
        <dbReference type="ARBA" id="ARBA00022840"/>
    </source>
</evidence>
<dbReference type="InterPro" id="IPR000719">
    <property type="entry name" value="Prot_kinase_dom"/>
</dbReference>
<keyword evidence="6" id="KW-0067">ATP-binding</keyword>
<feature type="domain" description="Protein kinase" evidence="8">
    <location>
        <begin position="1"/>
        <end position="333"/>
    </location>
</feature>
<keyword evidence="5 9" id="KW-0418">Kinase</keyword>
<evidence type="ECO:0000256" key="5">
    <source>
        <dbReference type="ARBA" id="ARBA00022777"/>
    </source>
</evidence>
<dbReference type="RefSeq" id="XP_018281827.1">
    <property type="nucleotide sequence ID" value="XM_018425137.1"/>
</dbReference>
<reference evidence="9 10" key="1">
    <citation type="submission" date="2015-03" db="EMBL/GenBank/DDBJ databases">
        <title>Genomics and transcriptomics of the oil-accumulating basidiomycete yeast T. oleaginosus allow insights into substrate utilization and the diverse evolutionary trajectories of mating systems in fungi.</title>
        <authorList>
            <consortium name="DOE Joint Genome Institute"/>
            <person name="Kourist R."/>
            <person name="Kracht O."/>
            <person name="Bracharz F."/>
            <person name="Lipzen A."/>
            <person name="Nolan M."/>
            <person name="Ohm R."/>
            <person name="Grigoriev I."/>
            <person name="Sun S."/>
            <person name="Heitman J."/>
            <person name="Bruck T."/>
            <person name="Nowrousian M."/>
        </authorList>
    </citation>
    <scope>NUCLEOTIDE SEQUENCE [LARGE SCALE GENOMIC DNA]</scope>
    <source>
        <strain evidence="9 10">IBC0246</strain>
    </source>
</reference>
<evidence type="ECO:0000259" key="8">
    <source>
        <dbReference type="PROSITE" id="PS50011"/>
    </source>
</evidence>
<keyword evidence="3" id="KW-0808">Transferase</keyword>
<dbReference type="InterPro" id="IPR011009">
    <property type="entry name" value="Kinase-like_dom_sf"/>
</dbReference>
<dbReference type="GO" id="GO:0030332">
    <property type="term" value="F:cyclin binding"/>
    <property type="evidence" value="ECO:0007669"/>
    <property type="project" value="TreeGrafter"/>
</dbReference>
<gene>
    <name evidence="9" type="ORF">CC85DRAFT_299794</name>
</gene>
<dbReference type="Proteomes" id="UP000053611">
    <property type="component" value="Unassembled WGS sequence"/>
</dbReference>
<dbReference type="SUPFAM" id="SSF56112">
    <property type="entry name" value="Protein kinase-like (PK-like)"/>
    <property type="match status" value="1"/>
</dbReference>
<evidence type="ECO:0000313" key="9">
    <source>
        <dbReference type="EMBL" id="KLT45336.1"/>
    </source>
</evidence>
<sequence>MSATRLLASGIQADVYLTRRAALVVVKVVHAPADGDDPRLRPHNVAREARLLGRLRHPNVVTLLDYSYTTEHRLTLEVLPLPLFDIAVPLAMSESAFMFVARGLFSALGFLHAEGVAHRDIKPGNICISAEGEPKLIDLATAWDGGDGKGDDGGGGMVCQVGTGPYRAPELLFGPVTYDAAALDLWAAGATLAELYRHLTGWRRAPGSRSDGGSSHVSSLSGSESPPLSLDGGARSSDVALFDATYGDLGLAGSIFSVLGTPTAESSPSFFSLPDAGKIHFNPQPQQDLSTLLGAPEGPTRVLEAVLRLEPAQRASAQSVVQMVKEGKADGWDREVRAELRRLARERMGELERSLEGEFGSDGQAP</sequence>
<keyword evidence="10" id="KW-1185">Reference proteome</keyword>
<dbReference type="PROSITE" id="PS50011">
    <property type="entry name" value="PROTEIN_KINASE_DOM"/>
    <property type="match status" value="1"/>
</dbReference>
<evidence type="ECO:0000256" key="3">
    <source>
        <dbReference type="ARBA" id="ARBA00022679"/>
    </source>
</evidence>
<keyword evidence="2" id="KW-0723">Serine/threonine-protein kinase</keyword>
<dbReference type="InterPro" id="IPR008271">
    <property type="entry name" value="Ser/Thr_kinase_AS"/>
</dbReference>
<comment type="similarity">
    <text evidence="1">Belongs to the protein kinase superfamily. CMGC Ser/Thr protein kinase family. CDC2/CDKX subfamily.</text>
</comment>
<proteinExistence type="inferred from homology"/>
<evidence type="ECO:0000313" key="10">
    <source>
        <dbReference type="Proteomes" id="UP000053611"/>
    </source>
</evidence>
<dbReference type="PROSITE" id="PS00108">
    <property type="entry name" value="PROTEIN_KINASE_ST"/>
    <property type="match status" value="1"/>
</dbReference>
<protein>
    <submittedName>
        <fullName evidence="9">Kinase-like protein</fullName>
    </submittedName>
</protein>
<dbReference type="GO" id="GO:0005524">
    <property type="term" value="F:ATP binding"/>
    <property type="evidence" value="ECO:0007669"/>
    <property type="project" value="UniProtKB-KW"/>
</dbReference>
<evidence type="ECO:0000256" key="2">
    <source>
        <dbReference type="ARBA" id="ARBA00022527"/>
    </source>
</evidence>